<dbReference type="AlphaFoldDB" id="A0A484NL48"/>
<dbReference type="OrthoDB" id="339151at2759"/>
<feature type="region of interest" description="Disordered" evidence="3">
    <location>
        <begin position="370"/>
        <end position="472"/>
    </location>
</feature>
<feature type="region of interest" description="Disordered" evidence="3">
    <location>
        <begin position="265"/>
        <end position="285"/>
    </location>
</feature>
<evidence type="ECO:0000313" key="7">
    <source>
        <dbReference type="Proteomes" id="UP000595140"/>
    </source>
</evidence>
<dbReference type="CDD" id="cd00780">
    <property type="entry name" value="NTF2"/>
    <property type="match status" value="1"/>
</dbReference>
<evidence type="ECO:0000256" key="1">
    <source>
        <dbReference type="ARBA" id="ARBA00022884"/>
    </source>
</evidence>
<dbReference type="Pfam" id="PF02136">
    <property type="entry name" value="NTF2"/>
    <property type="match status" value="1"/>
</dbReference>
<evidence type="ECO:0000313" key="6">
    <source>
        <dbReference type="EMBL" id="VFR00515.1"/>
    </source>
</evidence>
<dbReference type="Gene3D" id="3.10.450.50">
    <property type="match status" value="1"/>
</dbReference>
<reference evidence="6 7" key="1">
    <citation type="submission" date="2018-04" db="EMBL/GenBank/DDBJ databases">
        <authorList>
            <person name="Vogel A."/>
        </authorList>
    </citation>
    <scope>NUCLEOTIDE SEQUENCE [LARGE SCALE GENOMIC DNA]</scope>
</reference>
<dbReference type="Pfam" id="PF00076">
    <property type="entry name" value="RRM_1"/>
    <property type="match status" value="1"/>
</dbReference>
<dbReference type="GO" id="GO:0003729">
    <property type="term" value="F:mRNA binding"/>
    <property type="evidence" value="ECO:0007669"/>
    <property type="project" value="TreeGrafter"/>
</dbReference>
<keyword evidence="1 2" id="KW-0694">RNA-binding</keyword>
<dbReference type="InterPro" id="IPR018222">
    <property type="entry name" value="Nuclear_transport_factor_2_euk"/>
</dbReference>
<evidence type="ECO:0008006" key="8">
    <source>
        <dbReference type="Google" id="ProtNLM"/>
    </source>
</evidence>
<protein>
    <recommendedName>
        <fullName evidence="8">NTF2 domain-containing protein</fullName>
    </recommendedName>
</protein>
<evidence type="ECO:0000256" key="3">
    <source>
        <dbReference type="SAM" id="MobiDB-lite"/>
    </source>
</evidence>
<dbReference type="EMBL" id="OOIL02006696">
    <property type="protein sequence ID" value="VFR00515.1"/>
    <property type="molecule type" value="Genomic_DNA"/>
</dbReference>
<dbReference type="GO" id="GO:1990904">
    <property type="term" value="C:ribonucleoprotein complex"/>
    <property type="evidence" value="ECO:0007669"/>
    <property type="project" value="TreeGrafter"/>
</dbReference>
<dbReference type="PROSITE" id="PS50177">
    <property type="entry name" value="NTF2_DOMAIN"/>
    <property type="match status" value="1"/>
</dbReference>
<dbReference type="SUPFAM" id="SSF54427">
    <property type="entry name" value="NTF2-like"/>
    <property type="match status" value="1"/>
</dbReference>
<dbReference type="Proteomes" id="UP000595140">
    <property type="component" value="Unassembled WGS sequence"/>
</dbReference>
<evidence type="ECO:0000259" key="5">
    <source>
        <dbReference type="PROSITE" id="PS50177"/>
    </source>
</evidence>
<feature type="compositionally biased region" description="Low complexity" evidence="3">
    <location>
        <begin position="373"/>
        <end position="390"/>
    </location>
</feature>
<organism evidence="6 7">
    <name type="scientific">Cuscuta campestris</name>
    <dbReference type="NCBI Taxonomy" id="132261"/>
    <lineage>
        <taxon>Eukaryota</taxon>
        <taxon>Viridiplantae</taxon>
        <taxon>Streptophyta</taxon>
        <taxon>Embryophyta</taxon>
        <taxon>Tracheophyta</taxon>
        <taxon>Spermatophyta</taxon>
        <taxon>Magnoliopsida</taxon>
        <taxon>eudicotyledons</taxon>
        <taxon>Gunneridae</taxon>
        <taxon>Pentapetalae</taxon>
        <taxon>asterids</taxon>
        <taxon>lamiids</taxon>
        <taxon>Solanales</taxon>
        <taxon>Convolvulaceae</taxon>
        <taxon>Cuscuteae</taxon>
        <taxon>Cuscuta</taxon>
        <taxon>Cuscuta subgen. Grammica</taxon>
        <taxon>Cuscuta sect. Cleistogrammica</taxon>
    </lineage>
</organism>
<dbReference type="FunFam" id="3.10.450.50:FF:000003">
    <property type="entry name" value="Nuclear transport factor 2 family protein"/>
    <property type="match status" value="1"/>
</dbReference>
<dbReference type="GO" id="GO:0005829">
    <property type="term" value="C:cytosol"/>
    <property type="evidence" value="ECO:0007669"/>
    <property type="project" value="TreeGrafter"/>
</dbReference>
<proteinExistence type="predicted"/>
<feature type="region of interest" description="Disordered" evidence="3">
    <location>
        <begin position="155"/>
        <end position="190"/>
    </location>
</feature>
<dbReference type="InterPro" id="IPR032710">
    <property type="entry name" value="NTF2-like_dom_sf"/>
</dbReference>
<dbReference type="SUPFAM" id="SSF54928">
    <property type="entry name" value="RNA-binding domain, RBD"/>
    <property type="match status" value="1"/>
</dbReference>
<dbReference type="PANTHER" id="PTHR10693:SF20">
    <property type="entry name" value="AT27578P"/>
    <property type="match status" value="1"/>
</dbReference>
<name>A0A484NL48_9ASTE</name>
<dbReference type="InterPro" id="IPR000504">
    <property type="entry name" value="RRM_dom"/>
</dbReference>
<dbReference type="CDD" id="cd00590">
    <property type="entry name" value="RRM_SF"/>
    <property type="match status" value="1"/>
</dbReference>
<accession>A0A484NL48</accession>
<keyword evidence="7" id="KW-1185">Reference proteome</keyword>
<dbReference type="Gene3D" id="3.30.70.330">
    <property type="match status" value="1"/>
</dbReference>
<feature type="domain" description="RRM" evidence="4">
    <location>
        <begin position="294"/>
        <end position="371"/>
    </location>
</feature>
<feature type="domain" description="NTF2" evidence="5">
    <location>
        <begin position="19"/>
        <end position="136"/>
    </location>
</feature>
<feature type="compositionally biased region" description="Gly residues" evidence="3">
    <location>
        <begin position="396"/>
        <end position="406"/>
    </location>
</feature>
<dbReference type="PROSITE" id="PS50102">
    <property type="entry name" value="RRM"/>
    <property type="match status" value="1"/>
</dbReference>
<dbReference type="InterPro" id="IPR012677">
    <property type="entry name" value="Nucleotide-bd_a/b_plait_sf"/>
</dbReference>
<dbReference type="SMART" id="SM00360">
    <property type="entry name" value="RRM"/>
    <property type="match status" value="1"/>
</dbReference>
<sequence>METVAAAAVPQPRVSPQVVGNLFVQQYYNILHLSPNIVFKFYQDSSKLGRPEEDGSMSITTTMKAINDKILSLHYEDLRAEIKSIDAQESFNGGVSLLVTGYLTDKDNEIRNFAQSFFLAPQEQNGFFVLNDMFRYVETVNQHDRNHIPVVLSSSPDPIAAPPEEKNHVLEQETPSIEDSNGEVDIPDDKGNVSVVKEEVSVTEIINELHDDSQVAVKSNRVEEVPKKSYAKIVIELTEKTATFSPPPASASKKMVAKNVEKVNQSPTPVANGPDGSVSCDDSNNQEAEASEGYSIYIKGLPFNATPSSLAEEFRKFGNIKHGGIQVRNNKIQGFCFGFVEFEEASAVQKAIEASPILIDGCQALVEEKRSTNSRGNNRRFFQGRGSGFRTEGGRGRGGYVGGRGGYNREFNGRNDYGGNRGGNRGGPSNRGGGDALYQRVDNGGRTNRAAGSGGMPNGTAKTMAPHDSATA</sequence>
<dbReference type="InterPro" id="IPR035979">
    <property type="entry name" value="RBD_domain_sf"/>
</dbReference>
<evidence type="ECO:0000259" key="4">
    <source>
        <dbReference type="PROSITE" id="PS50102"/>
    </source>
</evidence>
<feature type="compositionally biased region" description="Gly residues" evidence="3">
    <location>
        <begin position="419"/>
        <end position="435"/>
    </location>
</feature>
<gene>
    <name evidence="6" type="ORF">CCAM_LOCUS42290</name>
</gene>
<dbReference type="InterPro" id="IPR002075">
    <property type="entry name" value="NTF2_dom"/>
</dbReference>
<dbReference type="PANTHER" id="PTHR10693">
    <property type="entry name" value="RAS GTPASE-ACTIVATING PROTEIN-BINDING PROTEIN"/>
    <property type="match status" value="1"/>
</dbReference>
<evidence type="ECO:0000256" key="2">
    <source>
        <dbReference type="PROSITE-ProRule" id="PRU00176"/>
    </source>
</evidence>
<dbReference type="InterPro" id="IPR039539">
    <property type="entry name" value="Ras_GTPase_bind_prot"/>
</dbReference>